<protein>
    <submittedName>
        <fullName evidence="1">Uncharacterized protein</fullName>
    </submittedName>
</protein>
<sequence>MRTFIGNYLLNRKLKQHQREQQFQGLQQSVTVGIVFDASASSDNVIVKNLVKELRQMGKEIKVLGYVNHRKKDAQYISDHQNIYISKQDFNWINQPKEAMIDEFIYKKFDILLVLTHQNWFPIHYVSALSQAHFKVGQSLLPQKFYDLIIELPENTSLEEQARQMMSYLKIISQ</sequence>
<dbReference type="AlphaFoldDB" id="A0A2W7N187"/>
<evidence type="ECO:0000313" key="1">
    <source>
        <dbReference type="EMBL" id="PZX13533.1"/>
    </source>
</evidence>
<name>A0A2W7N187_9BACT</name>
<comment type="caution">
    <text evidence="1">The sequence shown here is derived from an EMBL/GenBank/DDBJ whole genome shotgun (WGS) entry which is preliminary data.</text>
</comment>
<accession>A0A2W7N187</accession>
<dbReference type="RefSeq" id="WP_146260735.1">
    <property type="nucleotide sequence ID" value="NZ_QKZK01000025.1"/>
</dbReference>
<dbReference type="EMBL" id="QKZK01000025">
    <property type="protein sequence ID" value="PZX13533.1"/>
    <property type="molecule type" value="Genomic_DNA"/>
</dbReference>
<reference evidence="1 2" key="1">
    <citation type="submission" date="2018-06" db="EMBL/GenBank/DDBJ databases">
        <title>Genomic Encyclopedia of Archaeal and Bacterial Type Strains, Phase II (KMG-II): from individual species to whole genera.</title>
        <authorList>
            <person name="Goeker M."/>
        </authorList>
    </citation>
    <scope>NUCLEOTIDE SEQUENCE [LARGE SCALE GENOMIC DNA]</scope>
    <source>
        <strain evidence="1 2">DSM 6779</strain>
    </source>
</reference>
<proteinExistence type="predicted"/>
<keyword evidence="2" id="KW-1185">Reference proteome</keyword>
<organism evidence="1 2">
    <name type="scientific">Breznakibacter xylanolyticus</name>
    <dbReference type="NCBI Taxonomy" id="990"/>
    <lineage>
        <taxon>Bacteria</taxon>
        <taxon>Pseudomonadati</taxon>
        <taxon>Bacteroidota</taxon>
        <taxon>Bacteroidia</taxon>
        <taxon>Marinilabiliales</taxon>
        <taxon>Marinilabiliaceae</taxon>
        <taxon>Breznakibacter</taxon>
    </lineage>
</organism>
<evidence type="ECO:0000313" key="2">
    <source>
        <dbReference type="Proteomes" id="UP000249239"/>
    </source>
</evidence>
<dbReference type="OrthoDB" id="1494085at2"/>
<dbReference type="InterPro" id="IPR054207">
    <property type="entry name" value="DUF6913"/>
</dbReference>
<gene>
    <name evidence="1" type="ORF">LX69_02644</name>
</gene>
<dbReference type="Proteomes" id="UP000249239">
    <property type="component" value="Unassembled WGS sequence"/>
</dbReference>
<dbReference type="Pfam" id="PF21857">
    <property type="entry name" value="DUF6913"/>
    <property type="match status" value="1"/>
</dbReference>